<dbReference type="RefSeq" id="WP_229356495.1">
    <property type="nucleotide sequence ID" value="NZ_BAABAO010000021.1"/>
</dbReference>
<feature type="chain" id="PRO_5045352826" evidence="2">
    <location>
        <begin position="22"/>
        <end position="655"/>
    </location>
</feature>
<dbReference type="SUPFAM" id="SSF82171">
    <property type="entry name" value="DPP6 N-terminal domain-like"/>
    <property type="match status" value="1"/>
</dbReference>
<reference evidence="5" key="1">
    <citation type="journal article" date="2019" name="Int. J. Syst. Evol. Microbiol.">
        <title>The Global Catalogue of Microorganisms (GCM) 10K type strain sequencing project: providing services to taxonomists for standard genome sequencing and annotation.</title>
        <authorList>
            <consortium name="The Broad Institute Genomics Platform"/>
            <consortium name="The Broad Institute Genome Sequencing Center for Infectious Disease"/>
            <person name="Wu L."/>
            <person name="Ma J."/>
        </authorList>
    </citation>
    <scope>NUCLEOTIDE SEQUENCE [LARGE SCALE GENOMIC DNA]</scope>
    <source>
        <strain evidence="5">JCM 17386</strain>
    </source>
</reference>
<dbReference type="InterPro" id="IPR050330">
    <property type="entry name" value="Bact_OuterMem_StrucFunc"/>
</dbReference>
<dbReference type="Gene3D" id="2.120.10.30">
    <property type="entry name" value="TolB, C-terminal domain"/>
    <property type="match status" value="1"/>
</dbReference>
<dbReference type="PROSITE" id="PS51123">
    <property type="entry name" value="OMPA_2"/>
    <property type="match status" value="1"/>
</dbReference>
<dbReference type="InterPro" id="IPR011990">
    <property type="entry name" value="TPR-like_helical_dom_sf"/>
</dbReference>
<dbReference type="SUPFAM" id="SSF103088">
    <property type="entry name" value="OmpA-like"/>
    <property type="match status" value="1"/>
</dbReference>
<dbReference type="InterPro" id="IPR011659">
    <property type="entry name" value="WD40"/>
</dbReference>
<comment type="caution">
    <text evidence="4">The sequence shown here is derived from an EMBL/GenBank/DDBJ whole genome shotgun (WGS) entry which is preliminary data.</text>
</comment>
<accession>A0ABP7YWK3</accession>
<dbReference type="InterPro" id="IPR006665">
    <property type="entry name" value="OmpA-like"/>
</dbReference>
<dbReference type="Gene3D" id="2.60.40.1120">
    <property type="entry name" value="Carboxypeptidase-like, regulatory domain"/>
    <property type="match status" value="1"/>
</dbReference>
<dbReference type="PANTHER" id="PTHR30329:SF21">
    <property type="entry name" value="LIPOPROTEIN YIAD-RELATED"/>
    <property type="match status" value="1"/>
</dbReference>
<evidence type="ECO:0000313" key="4">
    <source>
        <dbReference type="EMBL" id="GAA4142407.1"/>
    </source>
</evidence>
<dbReference type="SUPFAM" id="SSF49464">
    <property type="entry name" value="Carboxypeptidase regulatory domain-like"/>
    <property type="match status" value="1"/>
</dbReference>
<name>A0ABP7YWK3_9FLAO</name>
<dbReference type="EMBL" id="BAABAO010000021">
    <property type="protein sequence ID" value="GAA4142407.1"/>
    <property type="molecule type" value="Genomic_DNA"/>
</dbReference>
<feature type="signal peptide" evidence="2">
    <location>
        <begin position="1"/>
        <end position="21"/>
    </location>
</feature>
<keyword evidence="2" id="KW-0732">Signal</keyword>
<dbReference type="CDD" id="cd07185">
    <property type="entry name" value="OmpA_C-like"/>
    <property type="match status" value="1"/>
</dbReference>
<dbReference type="Pfam" id="PF13620">
    <property type="entry name" value="CarboxypepD_reg"/>
    <property type="match status" value="1"/>
</dbReference>
<evidence type="ECO:0000256" key="1">
    <source>
        <dbReference type="PROSITE-ProRule" id="PRU00473"/>
    </source>
</evidence>
<dbReference type="SUPFAM" id="SSF48452">
    <property type="entry name" value="TPR-like"/>
    <property type="match status" value="1"/>
</dbReference>
<dbReference type="Pfam" id="PF00691">
    <property type="entry name" value="OmpA"/>
    <property type="match status" value="1"/>
</dbReference>
<dbReference type="InterPro" id="IPR036737">
    <property type="entry name" value="OmpA-like_sf"/>
</dbReference>
<keyword evidence="5" id="KW-1185">Reference proteome</keyword>
<evidence type="ECO:0000259" key="3">
    <source>
        <dbReference type="PROSITE" id="PS51123"/>
    </source>
</evidence>
<dbReference type="Proteomes" id="UP001501333">
    <property type="component" value="Unassembled WGS sequence"/>
</dbReference>
<dbReference type="Pfam" id="PF07676">
    <property type="entry name" value="PD40"/>
    <property type="match status" value="1"/>
</dbReference>
<proteinExistence type="predicted"/>
<dbReference type="PANTHER" id="PTHR30329">
    <property type="entry name" value="STATOR ELEMENT OF FLAGELLAR MOTOR COMPLEX"/>
    <property type="match status" value="1"/>
</dbReference>
<dbReference type="InterPro" id="IPR008969">
    <property type="entry name" value="CarboxyPept-like_regulatory"/>
</dbReference>
<evidence type="ECO:0000256" key="2">
    <source>
        <dbReference type="SAM" id="SignalP"/>
    </source>
</evidence>
<gene>
    <name evidence="4" type="ORF">GCM10022250_44790</name>
</gene>
<dbReference type="Gene3D" id="3.30.1330.60">
    <property type="entry name" value="OmpA-like domain"/>
    <property type="match status" value="1"/>
</dbReference>
<organism evidence="4 5">
    <name type="scientific">Flavobacterium chungbukense</name>
    <dbReference type="NCBI Taxonomy" id="877464"/>
    <lineage>
        <taxon>Bacteria</taxon>
        <taxon>Pseudomonadati</taxon>
        <taxon>Bacteroidota</taxon>
        <taxon>Flavobacteriia</taxon>
        <taxon>Flavobacteriales</taxon>
        <taxon>Flavobacteriaceae</taxon>
        <taxon>Flavobacterium</taxon>
    </lineage>
</organism>
<dbReference type="Gene3D" id="1.25.40.10">
    <property type="entry name" value="Tetratricopeptide repeat domain"/>
    <property type="match status" value="1"/>
</dbReference>
<feature type="domain" description="OmpA-like" evidence="3">
    <location>
        <begin position="534"/>
        <end position="655"/>
    </location>
</feature>
<sequence>MKLKRILYAVFLSFFFFNATAQKALLDQAEKEYNNYAYADAIAIYEKLASKGLEDEKMFQRLGNAYYFNAELTKASAWYDKLFKLNSKQDPEYLYRYAQSLKSAGDYAKADKILEEFNRNKNSDSRGILFDNNRNYLEQIKMNSGRFEISPANVNSENSDFGSAFLNNNLVFSSAREIKNKEGKTFKWNNKNFTNLYIATIKPNGDTNNAVLLNKEINSKFNESTPVFTKDGKTMYFTRNNYLDGKRGKDDKNITLLKLYKAVLVDGNWANIKELPFNSDQYSTAHPALSLDEKKLYFASDMPGTLGQSDLYSVTINDDGTFGKPENLGAGINTEGRETFPFISGDNELYFATDGRPGLGGLDIVVSKILENGTFDQVQNIGEPINTKYDDFAFIIDSKTRKGYFSSNKKGGIGSDDIYKFTETKKLVCERNLIGIISDSKSNEAIEGAIVTLLDENNQVLQVLETAKDGAYSFKVNCDKKYSVKVERKMYPVKVASISVASAIDNRLDFALEKERIVAFEIPIPAMKTVKVGTDLAKTLNISMIYFDLGKWNITDQAAVELEKILAVMQEYPKMKIDIRSHTDSRSSAKSNMTLSDKRAKSIMAWLTSKDIAADRLKGTGYGESRLLNKCKDGVKCSEEEHLRNRRSEFVISSM</sequence>
<protein>
    <submittedName>
        <fullName evidence="4">OmpA family protein</fullName>
    </submittedName>
</protein>
<evidence type="ECO:0000313" key="5">
    <source>
        <dbReference type="Proteomes" id="UP001501333"/>
    </source>
</evidence>
<keyword evidence="1" id="KW-0472">Membrane</keyword>
<dbReference type="InterPro" id="IPR011042">
    <property type="entry name" value="6-blade_b-propeller_TolB-like"/>
</dbReference>